<name>I7MJA0_TETTS</name>
<proteinExistence type="predicted"/>
<protein>
    <submittedName>
        <fullName evidence="1">Uncharacterized protein</fullName>
    </submittedName>
</protein>
<accession>I7MJA0</accession>
<evidence type="ECO:0000313" key="1">
    <source>
        <dbReference type="EMBL" id="EAS06089.2"/>
    </source>
</evidence>
<dbReference type="InParanoid" id="I7MJA0"/>
<dbReference type="EMBL" id="GG662308">
    <property type="protein sequence ID" value="EAS06089.2"/>
    <property type="molecule type" value="Genomic_DNA"/>
</dbReference>
<evidence type="ECO:0000313" key="2">
    <source>
        <dbReference type="Proteomes" id="UP000009168"/>
    </source>
</evidence>
<dbReference type="AlphaFoldDB" id="I7MJA0"/>
<sequence length="195" mass="23553">MIQISTYYQIYNYEYQGEFEYSKILSQIHKFMLKIQDSQQQQISIEKKQTFDQNEQIINLIYKQQKVKLQIQLDYYNQVLIDIKFLIPSSYDLDQANNTVKYILLFSRALRELDYNQNENKQYILPLLMHVNQIFSVEEEDNSEYDQSIYDKETFYTINQDNDTTYSGFSSDNQDSQNAQPEEDFDYDQIDELLF</sequence>
<keyword evidence="2" id="KW-1185">Reference proteome</keyword>
<organism evidence="1 2">
    <name type="scientific">Tetrahymena thermophila (strain SB210)</name>
    <dbReference type="NCBI Taxonomy" id="312017"/>
    <lineage>
        <taxon>Eukaryota</taxon>
        <taxon>Sar</taxon>
        <taxon>Alveolata</taxon>
        <taxon>Ciliophora</taxon>
        <taxon>Intramacronucleata</taxon>
        <taxon>Oligohymenophorea</taxon>
        <taxon>Hymenostomatida</taxon>
        <taxon>Tetrahymenina</taxon>
        <taxon>Tetrahymenidae</taxon>
        <taxon>Tetrahymena</taxon>
    </lineage>
</organism>
<dbReference type="KEGG" id="tet:TTHERM_00670130"/>
<reference evidence="2" key="1">
    <citation type="journal article" date="2006" name="PLoS Biol.">
        <title>Macronuclear genome sequence of the ciliate Tetrahymena thermophila, a model eukaryote.</title>
        <authorList>
            <person name="Eisen J.A."/>
            <person name="Coyne R.S."/>
            <person name="Wu M."/>
            <person name="Wu D."/>
            <person name="Thiagarajan M."/>
            <person name="Wortman J.R."/>
            <person name="Badger J.H."/>
            <person name="Ren Q."/>
            <person name="Amedeo P."/>
            <person name="Jones K.M."/>
            <person name="Tallon L.J."/>
            <person name="Delcher A.L."/>
            <person name="Salzberg S.L."/>
            <person name="Silva J.C."/>
            <person name="Haas B.J."/>
            <person name="Majoros W.H."/>
            <person name="Farzad M."/>
            <person name="Carlton J.M."/>
            <person name="Smith R.K. Jr."/>
            <person name="Garg J."/>
            <person name="Pearlman R.E."/>
            <person name="Karrer K.M."/>
            <person name="Sun L."/>
            <person name="Manning G."/>
            <person name="Elde N.C."/>
            <person name="Turkewitz A.P."/>
            <person name="Asai D.J."/>
            <person name="Wilkes D.E."/>
            <person name="Wang Y."/>
            <person name="Cai H."/>
            <person name="Collins K."/>
            <person name="Stewart B.A."/>
            <person name="Lee S.R."/>
            <person name="Wilamowska K."/>
            <person name="Weinberg Z."/>
            <person name="Ruzzo W.L."/>
            <person name="Wloga D."/>
            <person name="Gaertig J."/>
            <person name="Frankel J."/>
            <person name="Tsao C.-C."/>
            <person name="Gorovsky M.A."/>
            <person name="Keeling P.J."/>
            <person name="Waller R.F."/>
            <person name="Patron N.J."/>
            <person name="Cherry J.M."/>
            <person name="Stover N.A."/>
            <person name="Krieger C.J."/>
            <person name="del Toro C."/>
            <person name="Ryder H.F."/>
            <person name="Williamson S.C."/>
            <person name="Barbeau R.A."/>
            <person name="Hamilton E.P."/>
            <person name="Orias E."/>
        </authorList>
    </citation>
    <scope>NUCLEOTIDE SEQUENCE [LARGE SCALE GENOMIC DNA]</scope>
    <source>
        <strain evidence="2">SB210</strain>
    </source>
</reference>
<dbReference type="Proteomes" id="UP000009168">
    <property type="component" value="Unassembled WGS sequence"/>
</dbReference>
<dbReference type="GeneID" id="7824797"/>
<gene>
    <name evidence="1" type="ORF">TTHERM_00670130</name>
</gene>
<dbReference type="RefSeq" id="XP_001026334.2">
    <property type="nucleotide sequence ID" value="XM_001026334.2"/>
</dbReference>